<evidence type="ECO:0000256" key="1">
    <source>
        <dbReference type="SAM" id="MobiDB-lite"/>
    </source>
</evidence>
<dbReference type="SUPFAM" id="SSF50729">
    <property type="entry name" value="PH domain-like"/>
    <property type="match status" value="1"/>
</dbReference>
<dbReference type="GO" id="GO:0031490">
    <property type="term" value="F:chromatin DNA binding"/>
    <property type="evidence" value="ECO:0007669"/>
    <property type="project" value="TreeGrafter"/>
</dbReference>
<feature type="compositionally biased region" description="Low complexity" evidence="1">
    <location>
        <begin position="246"/>
        <end position="257"/>
    </location>
</feature>
<accession>A0A2Y9Q512</accession>
<dbReference type="GeneID" id="111186420"/>
<feature type="region of interest" description="Disordered" evidence="1">
    <location>
        <begin position="246"/>
        <end position="301"/>
    </location>
</feature>
<dbReference type="STRING" id="9749.A0A2Y9Q512"/>
<protein>
    <submittedName>
        <fullName evidence="4">Postacrosomal sheath WW domain-binding protein</fullName>
    </submittedName>
</protein>
<dbReference type="InterPro" id="IPR011993">
    <property type="entry name" value="PH-like_dom_sf"/>
</dbReference>
<dbReference type="InParanoid" id="A0A2Y9Q512"/>
<feature type="domain" description="GRAM" evidence="2">
    <location>
        <begin position="45"/>
        <end position="134"/>
    </location>
</feature>
<sequence>MAVNQSHTENRRGALIPFGESVLKQSQDVDLSFLQQPVGYDLFNGTKRGTLFLTSYRVIFVTSHLVSDPMLSFMMPFGLMSNCTIQQPIFAPNYIKGTIQAAPDGGWEGQAIFKLSFRKGGAIEFAQLLMKAASAAARGIPLRSVNYWFGTSGLYIITAPGGMMCTQQTPCPAYPVVVYRPPPPGYRAPPAGYGASPAGYGAPLGGYGAPPGEYVAPPVGYEAPRGGYGAPPAGYGTPPVPYEALPAGYGAPPAGNEAPPPAYEAPPAGNRAASHKSVAAQPEASLPSTSSSQAHLPPSKK</sequence>
<dbReference type="RefSeq" id="XP_022452715.1">
    <property type="nucleotide sequence ID" value="XM_022597007.2"/>
</dbReference>
<evidence type="ECO:0000259" key="2">
    <source>
        <dbReference type="Pfam" id="PF02893"/>
    </source>
</evidence>
<evidence type="ECO:0000313" key="3">
    <source>
        <dbReference type="Proteomes" id="UP000248483"/>
    </source>
</evidence>
<name>A0A2Y9Q512_DELLE</name>
<dbReference type="InterPro" id="IPR044852">
    <property type="entry name" value="WBP2-like"/>
</dbReference>
<dbReference type="FunCoup" id="A0A2Y9Q512">
    <property type="interactions" value="382"/>
</dbReference>
<proteinExistence type="predicted"/>
<evidence type="ECO:0000313" key="4">
    <source>
        <dbReference type="RefSeq" id="XP_022452715.1"/>
    </source>
</evidence>
<dbReference type="CTD" id="164684"/>
<dbReference type="GO" id="GO:0061827">
    <property type="term" value="C:sperm head"/>
    <property type="evidence" value="ECO:0007669"/>
    <property type="project" value="Ensembl"/>
</dbReference>
<dbReference type="GO" id="GO:0003713">
    <property type="term" value="F:transcription coactivator activity"/>
    <property type="evidence" value="ECO:0007669"/>
    <property type="project" value="InterPro"/>
</dbReference>
<dbReference type="KEGG" id="dle:111186420"/>
<dbReference type="CDD" id="cd13214">
    <property type="entry name" value="PH-GRAM_WBP2"/>
    <property type="match status" value="1"/>
</dbReference>
<dbReference type="Pfam" id="PF02893">
    <property type="entry name" value="GRAM"/>
    <property type="match status" value="1"/>
</dbReference>
<dbReference type="InterPro" id="IPR004182">
    <property type="entry name" value="GRAM"/>
</dbReference>
<dbReference type="GO" id="GO:0036126">
    <property type="term" value="C:sperm flagellum"/>
    <property type="evidence" value="ECO:0007669"/>
    <property type="project" value="Ensembl"/>
</dbReference>
<dbReference type="Proteomes" id="UP000248483">
    <property type="component" value="Unplaced"/>
</dbReference>
<organism evidence="3 4">
    <name type="scientific">Delphinapterus leucas</name>
    <name type="common">Beluga whale</name>
    <dbReference type="NCBI Taxonomy" id="9749"/>
    <lineage>
        <taxon>Eukaryota</taxon>
        <taxon>Metazoa</taxon>
        <taxon>Chordata</taxon>
        <taxon>Craniata</taxon>
        <taxon>Vertebrata</taxon>
        <taxon>Euteleostomi</taxon>
        <taxon>Mammalia</taxon>
        <taxon>Eutheria</taxon>
        <taxon>Laurasiatheria</taxon>
        <taxon>Artiodactyla</taxon>
        <taxon>Whippomorpha</taxon>
        <taxon>Cetacea</taxon>
        <taxon>Odontoceti</taxon>
        <taxon>Monodontidae</taxon>
        <taxon>Delphinapterus</taxon>
    </lineage>
</organism>
<dbReference type="GO" id="GO:0005634">
    <property type="term" value="C:nucleus"/>
    <property type="evidence" value="ECO:0007669"/>
    <property type="project" value="TreeGrafter"/>
</dbReference>
<gene>
    <name evidence="4" type="primary">WBP2NL</name>
</gene>
<dbReference type="PANTHER" id="PTHR31606:SF2">
    <property type="entry name" value="POSTACROSOMAL SHEATH WW DOMAIN-BINDING PROTEIN"/>
    <property type="match status" value="1"/>
</dbReference>
<dbReference type="AlphaFoldDB" id="A0A2Y9Q512"/>
<dbReference type="Gene3D" id="2.30.29.30">
    <property type="entry name" value="Pleckstrin-homology domain (PH domain)/Phosphotyrosine-binding domain (PTB)"/>
    <property type="match status" value="1"/>
</dbReference>
<keyword evidence="3" id="KW-1185">Reference proteome</keyword>
<dbReference type="PANTHER" id="PTHR31606">
    <property type="entry name" value="WW DOMAIN BINDING PROTEIN 2, ISOFORM E"/>
    <property type="match status" value="1"/>
</dbReference>
<reference evidence="4" key="1">
    <citation type="submission" date="2025-08" db="UniProtKB">
        <authorList>
            <consortium name="RefSeq"/>
        </authorList>
    </citation>
    <scope>IDENTIFICATION</scope>
    <source>
        <tissue evidence="4">Blood</tissue>
    </source>
</reference>